<dbReference type="EMBL" id="VTOU01000003">
    <property type="protein sequence ID" value="TZG25601.1"/>
    <property type="molecule type" value="Genomic_DNA"/>
</dbReference>
<dbReference type="RefSeq" id="WP_149522409.1">
    <property type="nucleotide sequence ID" value="NZ_VTOU01000003.1"/>
</dbReference>
<sequence length="65" mass="7283">MNLWPFRRAEPQAAPADLVREAALTLSRHREVITRSAVMEKVDHIRAHVNATRPGVLGTKKKATL</sequence>
<accession>A0A5D9C6H1</accession>
<protein>
    <submittedName>
        <fullName evidence="1">Uncharacterized protein</fullName>
    </submittedName>
</protein>
<dbReference type="AlphaFoldDB" id="A0A5D9C6H1"/>
<comment type="caution">
    <text evidence="1">The sequence shown here is derived from an EMBL/GenBank/DDBJ whole genome shotgun (WGS) entry which is preliminary data.</text>
</comment>
<evidence type="ECO:0000313" key="2">
    <source>
        <dbReference type="Proteomes" id="UP000322077"/>
    </source>
</evidence>
<keyword evidence="2" id="KW-1185">Reference proteome</keyword>
<name>A0A5D9C6H1_9SPHN</name>
<reference evidence="1 2" key="1">
    <citation type="submission" date="2019-08" db="EMBL/GenBank/DDBJ databases">
        <authorList>
            <person name="Wang G."/>
            <person name="Xu Z."/>
        </authorList>
    </citation>
    <scope>NUCLEOTIDE SEQUENCE [LARGE SCALE GENOMIC DNA]</scope>
    <source>
        <strain evidence="1 2">ZX</strain>
    </source>
</reference>
<proteinExistence type="predicted"/>
<organism evidence="1 2">
    <name type="scientific">Sphingomonas montanisoli</name>
    <dbReference type="NCBI Taxonomy" id="2606412"/>
    <lineage>
        <taxon>Bacteria</taxon>
        <taxon>Pseudomonadati</taxon>
        <taxon>Pseudomonadota</taxon>
        <taxon>Alphaproteobacteria</taxon>
        <taxon>Sphingomonadales</taxon>
        <taxon>Sphingomonadaceae</taxon>
        <taxon>Sphingomonas</taxon>
    </lineage>
</organism>
<evidence type="ECO:0000313" key="1">
    <source>
        <dbReference type="EMBL" id="TZG25601.1"/>
    </source>
</evidence>
<gene>
    <name evidence="1" type="ORF">FYJ91_11285</name>
</gene>
<dbReference type="Proteomes" id="UP000322077">
    <property type="component" value="Unassembled WGS sequence"/>
</dbReference>